<evidence type="ECO:0000256" key="1">
    <source>
        <dbReference type="ARBA" id="ARBA00000799"/>
    </source>
</evidence>
<evidence type="ECO:0000256" key="5">
    <source>
        <dbReference type="ARBA" id="ARBA00041564"/>
    </source>
</evidence>
<evidence type="ECO:0000256" key="4">
    <source>
        <dbReference type="ARBA" id="ARBA00023235"/>
    </source>
</evidence>
<dbReference type="EC" id="5.4.4.2" evidence="3"/>
<reference evidence="7 8" key="1">
    <citation type="submission" date="2016-10" db="EMBL/GenBank/DDBJ databases">
        <authorList>
            <person name="de Groot N.N."/>
        </authorList>
    </citation>
    <scope>NUCLEOTIDE SEQUENCE [LARGE SCALE GENOMIC DNA]</scope>
    <source>
        <strain evidence="7 8">DSM 22274</strain>
    </source>
</reference>
<dbReference type="InterPro" id="IPR015890">
    <property type="entry name" value="Chorismate_C"/>
</dbReference>
<evidence type="ECO:0000256" key="2">
    <source>
        <dbReference type="ARBA" id="ARBA00005297"/>
    </source>
</evidence>
<evidence type="ECO:0000313" key="7">
    <source>
        <dbReference type="EMBL" id="SEE98980.1"/>
    </source>
</evidence>
<dbReference type="PANTHER" id="PTHR42839">
    <property type="entry name" value="ISOCHORISMATE SYNTHASE ENTC"/>
    <property type="match status" value="1"/>
</dbReference>
<dbReference type="GO" id="GO:0008909">
    <property type="term" value="F:isochorismate synthase activity"/>
    <property type="evidence" value="ECO:0007669"/>
    <property type="project" value="UniProtKB-EC"/>
</dbReference>
<evidence type="ECO:0000259" key="6">
    <source>
        <dbReference type="Pfam" id="PF00425"/>
    </source>
</evidence>
<organism evidence="7 8">
    <name type="scientific">Arthrobacter alpinus</name>
    <dbReference type="NCBI Taxonomy" id="656366"/>
    <lineage>
        <taxon>Bacteria</taxon>
        <taxon>Bacillati</taxon>
        <taxon>Actinomycetota</taxon>
        <taxon>Actinomycetes</taxon>
        <taxon>Micrococcales</taxon>
        <taxon>Micrococcaceae</taxon>
        <taxon>Arthrobacter</taxon>
    </lineage>
</organism>
<dbReference type="Pfam" id="PF00425">
    <property type="entry name" value="Chorismate_bind"/>
    <property type="match status" value="1"/>
</dbReference>
<dbReference type="EMBL" id="FNTV01000001">
    <property type="protein sequence ID" value="SEE98980.1"/>
    <property type="molecule type" value="Genomic_DNA"/>
</dbReference>
<dbReference type="Gene3D" id="3.60.120.10">
    <property type="entry name" value="Anthranilate synthase"/>
    <property type="match status" value="1"/>
</dbReference>
<dbReference type="RefSeq" id="WP_074712736.1">
    <property type="nucleotide sequence ID" value="NZ_FNTV01000001.1"/>
</dbReference>
<gene>
    <name evidence="7" type="ORF">SAMN04489740_3565</name>
</gene>
<sequence>MTASLGTHPLRTLTTALDLATLGELGITGPASLLHKNSATDPLCWLRRGEGLLGFGEIASFTSSGPSRFADAEAWWKDLLAHAAIEDSVRMPGTGAMAFGSFAFSKTSAFDSLLILPSVVVGFSSGTAWLTQLTLDGTVPTVDSALALLRTAAASAAAENSTPDTPSAGTVRSGALTEEQWKKTVAAGVEAIVRGGLEKVVLARDVVATFPEPVQRVSILQRLVRLYDECWTYAVRGLVGATPEILIKVDGSTAQARVLAGTLDREDEPAGSTGFATAVLGGSAKQRQEHDFAVRSLTRQLAPFATDLSFPTEPFILELPNVWHLASDVTAELASSNGHLPTSLALVEALHPTAAVCGTPREDAGELILELEKMDRGPYAGPVGWLDGAGNGEWGIALRGAMLEDEHNVRLYAGAGIVEASDPAAELAETWAKFRPMLQALNLPHHP</sequence>
<comment type="similarity">
    <text evidence="2">Belongs to the isochorismate synthase family.</text>
</comment>
<dbReference type="InterPro" id="IPR004561">
    <property type="entry name" value="IsoChor_synthase"/>
</dbReference>
<evidence type="ECO:0000313" key="8">
    <source>
        <dbReference type="Proteomes" id="UP000182725"/>
    </source>
</evidence>
<dbReference type="PANTHER" id="PTHR42839:SF2">
    <property type="entry name" value="ISOCHORISMATE SYNTHASE ENTC"/>
    <property type="match status" value="1"/>
</dbReference>
<dbReference type="AlphaFoldDB" id="A0A1H5NBY2"/>
<dbReference type="SUPFAM" id="SSF56322">
    <property type="entry name" value="ADC synthase"/>
    <property type="match status" value="1"/>
</dbReference>
<feature type="domain" description="Chorismate-utilising enzyme C-terminal" evidence="6">
    <location>
        <begin position="178"/>
        <end position="433"/>
    </location>
</feature>
<name>A0A1H5NBY2_9MICC</name>
<dbReference type="NCBIfam" id="TIGR00543">
    <property type="entry name" value="isochor_syn"/>
    <property type="match status" value="1"/>
</dbReference>
<keyword evidence="4" id="KW-0413">Isomerase</keyword>
<dbReference type="SMR" id="A0A1H5NBY2"/>
<dbReference type="InterPro" id="IPR005801">
    <property type="entry name" value="ADC_synthase"/>
</dbReference>
<comment type="catalytic activity">
    <reaction evidence="1">
        <text>chorismate = isochorismate</text>
        <dbReference type="Rhea" id="RHEA:18985"/>
        <dbReference type="ChEBI" id="CHEBI:29748"/>
        <dbReference type="ChEBI" id="CHEBI:29780"/>
        <dbReference type="EC" id="5.4.4.2"/>
    </reaction>
</comment>
<evidence type="ECO:0000256" key="3">
    <source>
        <dbReference type="ARBA" id="ARBA00012824"/>
    </source>
</evidence>
<proteinExistence type="inferred from homology"/>
<accession>A0A1H5NBY2</accession>
<protein>
    <recommendedName>
        <fullName evidence="3">isochorismate synthase</fullName>
        <ecNumber evidence="3">5.4.4.2</ecNumber>
    </recommendedName>
    <alternativeName>
        <fullName evidence="5">Isochorismate mutase</fullName>
    </alternativeName>
</protein>
<dbReference type="Proteomes" id="UP000182725">
    <property type="component" value="Unassembled WGS sequence"/>
</dbReference>